<reference evidence="1 2" key="1">
    <citation type="submission" date="2023-03" db="EMBL/GenBank/DDBJ databases">
        <title>High-quality genome of Scylla paramamosain provides insights in environmental adaptation.</title>
        <authorList>
            <person name="Zhang L."/>
        </authorList>
    </citation>
    <scope>NUCLEOTIDE SEQUENCE [LARGE SCALE GENOMIC DNA]</scope>
    <source>
        <strain evidence="1">LZ_2023a</strain>
        <tissue evidence="1">Muscle</tissue>
    </source>
</reference>
<evidence type="ECO:0000313" key="2">
    <source>
        <dbReference type="Proteomes" id="UP001487740"/>
    </source>
</evidence>
<dbReference type="EMBL" id="JARAKH010000028">
    <property type="protein sequence ID" value="KAK8389111.1"/>
    <property type="molecule type" value="Genomic_DNA"/>
</dbReference>
<dbReference type="Proteomes" id="UP001487740">
    <property type="component" value="Unassembled WGS sequence"/>
</dbReference>
<keyword evidence="2" id="KW-1185">Reference proteome</keyword>
<comment type="caution">
    <text evidence="1">The sequence shown here is derived from an EMBL/GenBank/DDBJ whole genome shotgun (WGS) entry which is preliminary data.</text>
</comment>
<evidence type="ECO:0000313" key="1">
    <source>
        <dbReference type="EMBL" id="KAK8389111.1"/>
    </source>
</evidence>
<accession>A0AAW0TP87</accession>
<dbReference type="AlphaFoldDB" id="A0AAW0TP87"/>
<name>A0AAW0TP87_SCYPA</name>
<protein>
    <submittedName>
        <fullName evidence="1">Uncharacterized protein</fullName>
    </submittedName>
</protein>
<proteinExistence type="predicted"/>
<sequence length="120" mass="13671">MIGVLPRSVLPLHRFTLSAVNIYESPWAGCYFPGQASKPCPTAAYTFHHPSAEREKRSRKEDEYFDCVADVGAEKFRRSNLQTEVVLVGSHQCYSLFRVDRRPAASLRQASTTHQLWKLT</sequence>
<gene>
    <name evidence="1" type="ORF">O3P69_020828</name>
</gene>
<organism evidence="1 2">
    <name type="scientific">Scylla paramamosain</name>
    <name type="common">Mud crab</name>
    <dbReference type="NCBI Taxonomy" id="85552"/>
    <lineage>
        <taxon>Eukaryota</taxon>
        <taxon>Metazoa</taxon>
        <taxon>Ecdysozoa</taxon>
        <taxon>Arthropoda</taxon>
        <taxon>Crustacea</taxon>
        <taxon>Multicrustacea</taxon>
        <taxon>Malacostraca</taxon>
        <taxon>Eumalacostraca</taxon>
        <taxon>Eucarida</taxon>
        <taxon>Decapoda</taxon>
        <taxon>Pleocyemata</taxon>
        <taxon>Brachyura</taxon>
        <taxon>Eubrachyura</taxon>
        <taxon>Portunoidea</taxon>
        <taxon>Portunidae</taxon>
        <taxon>Portuninae</taxon>
        <taxon>Scylla</taxon>
    </lineage>
</organism>